<keyword evidence="9" id="KW-0812">Transmembrane</keyword>
<dbReference type="PROSITE" id="PS50110">
    <property type="entry name" value="RESPONSE_REGULATORY"/>
    <property type="match status" value="1"/>
</dbReference>
<feature type="domain" description="Histidine kinase" evidence="11">
    <location>
        <begin position="892"/>
        <end position="1124"/>
    </location>
</feature>
<name>A0A174G0J6_9BACE</name>
<dbReference type="Pfam" id="PF12833">
    <property type="entry name" value="HTH_18"/>
    <property type="match status" value="1"/>
</dbReference>
<dbReference type="Gene3D" id="2.130.10.10">
    <property type="entry name" value="YVTN repeat-like/Quinoprotein amine dehydrogenase"/>
    <property type="match status" value="2"/>
</dbReference>
<accession>A0A174G0J6</accession>
<dbReference type="CDD" id="cd17574">
    <property type="entry name" value="REC_OmpR"/>
    <property type="match status" value="1"/>
</dbReference>
<dbReference type="GO" id="GO:0043565">
    <property type="term" value="F:sequence-specific DNA binding"/>
    <property type="evidence" value="ECO:0007669"/>
    <property type="project" value="InterPro"/>
</dbReference>
<dbReference type="InterPro" id="IPR013783">
    <property type="entry name" value="Ig-like_fold"/>
</dbReference>
<feature type="modified residue" description="4-aspartylphosphate" evidence="8">
    <location>
        <position position="1221"/>
    </location>
</feature>
<evidence type="ECO:0000256" key="7">
    <source>
        <dbReference type="ARBA" id="ARBA00023163"/>
    </source>
</evidence>
<dbReference type="InterPro" id="IPR009057">
    <property type="entry name" value="Homeodomain-like_sf"/>
</dbReference>
<dbReference type="InterPro" id="IPR001789">
    <property type="entry name" value="Sig_transdc_resp-reg_receiver"/>
</dbReference>
<keyword evidence="9" id="KW-1133">Transmembrane helix</keyword>
<evidence type="ECO:0000256" key="5">
    <source>
        <dbReference type="ARBA" id="ARBA00022777"/>
    </source>
</evidence>
<dbReference type="InterPro" id="IPR003661">
    <property type="entry name" value="HisK_dim/P_dom"/>
</dbReference>
<dbReference type="Gene3D" id="2.60.40.10">
    <property type="entry name" value="Immunoglobulins"/>
    <property type="match status" value="1"/>
</dbReference>
<dbReference type="EMBL" id="CZAI01000001">
    <property type="protein sequence ID" value="CUO53875.1"/>
    <property type="molecule type" value="Genomic_DNA"/>
</dbReference>
<dbReference type="PROSITE" id="PS50109">
    <property type="entry name" value="HIS_KIN"/>
    <property type="match status" value="1"/>
</dbReference>
<dbReference type="SMART" id="SM00342">
    <property type="entry name" value="HTH_ARAC"/>
    <property type="match status" value="1"/>
</dbReference>
<evidence type="ECO:0000259" key="12">
    <source>
        <dbReference type="PROSITE" id="PS50110"/>
    </source>
</evidence>
<dbReference type="SMART" id="SM00448">
    <property type="entry name" value="REC"/>
    <property type="match status" value="1"/>
</dbReference>
<feature type="domain" description="Response regulatory" evidence="12">
    <location>
        <begin position="1173"/>
        <end position="1288"/>
    </location>
</feature>
<evidence type="ECO:0000256" key="6">
    <source>
        <dbReference type="ARBA" id="ARBA00023015"/>
    </source>
</evidence>
<dbReference type="SUPFAM" id="SSF52172">
    <property type="entry name" value="CheY-like"/>
    <property type="match status" value="1"/>
</dbReference>
<dbReference type="Gene3D" id="1.10.287.130">
    <property type="match status" value="1"/>
</dbReference>
<evidence type="ECO:0000256" key="8">
    <source>
        <dbReference type="PROSITE-ProRule" id="PRU00169"/>
    </source>
</evidence>
<dbReference type="InterPro" id="IPR011123">
    <property type="entry name" value="Y_Y_Y"/>
</dbReference>
<evidence type="ECO:0000256" key="2">
    <source>
        <dbReference type="ARBA" id="ARBA00012438"/>
    </source>
</evidence>
<dbReference type="SUPFAM" id="SSF46689">
    <property type="entry name" value="Homeodomain-like"/>
    <property type="match status" value="1"/>
</dbReference>
<evidence type="ECO:0000256" key="1">
    <source>
        <dbReference type="ARBA" id="ARBA00000085"/>
    </source>
</evidence>
<evidence type="ECO:0000259" key="10">
    <source>
        <dbReference type="PROSITE" id="PS01124"/>
    </source>
</evidence>
<dbReference type="InterPro" id="IPR011006">
    <property type="entry name" value="CheY-like_superfamily"/>
</dbReference>
<dbReference type="Pfam" id="PF07495">
    <property type="entry name" value="Y_Y_Y"/>
    <property type="match status" value="1"/>
</dbReference>
<comment type="catalytic activity">
    <reaction evidence="1">
        <text>ATP + protein L-histidine = ADP + protein N-phospho-L-histidine.</text>
        <dbReference type="EC" id="2.7.13.3"/>
    </reaction>
</comment>
<evidence type="ECO:0000256" key="4">
    <source>
        <dbReference type="ARBA" id="ARBA00022679"/>
    </source>
</evidence>
<dbReference type="InterPro" id="IPR015943">
    <property type="entry name" value="WD40/YVTN_repeat-like_dom_sf"/>
</dbReference>
<dbReference type="Pfam" id="PF02518">
    <property type="entry name" value="HATPase_c"/>
    <property type="match status" value="1"/>
</dbReference>
<keyword evidence="6" id="KW-0805">Transcription regulation</keyword>
<dbReference type="Pfam" id="PF00512">
    <property type="entry name" value="HisKA"/>
    <property type="match status" value="1"/>
</dbReference>
<proteinExistence type="predicted"/>
<feature type="transmembrane region" description="Helical" evidence="9">
    <location>
        <begin position="16"/>
        <end position="38"/>
    </location>
</feature>
<dbReference type="Proteomes" id="UP000095657">
    <property type="component" value="Unassembled WGS sequence"/>
</dbReference>
<dbReference type="SMART" id="SM00387">
    <property type="entry name" value="HATPase_c"/>
    <property type="match status" value="1"/>
</dbReference>
<dbReference type="Pfam" id="PF00072">
    <property type="entry name" value="Response_reg"/>
    <property type="match status" value="1"/>
</dbReference>
<keyword evidence="5 13" id="KW-0418">Kinase</keyword>
<keyword evidence="9" id="KW-0472">Membrane</keyword>
<keyword evidence="4 13" id="KW-0808">Transferase</keyword>
<gene>
    <name evidence="13" type="primary">evgS_1</name>
    <name evidence="13" type="ORF">ERS852494_00132</name>
</gene>
<dbReference type="FunFam" id="3.30.565.10:FF:000006">
    <property type="entry name" value="Sensor histidine kinase WalK"/>
    <property type="match status" value="1"/>
</dbReference>
<dbReference type="PANTHER" id="PTHR43547:SF2">
    <property type="entry name" value="HYBRID SIGNAL TRANSDUCTION HISTIDINE KINASE C"/>
    <property type="match status" value="1"/>
</dbReference>
<reference evidence="13 14" key="1">
    <citation type="submission" date="2015-09" db="EMBL/GenBank/DDBJ databases">
        <authorList>
            <consortium name="Pathogen Informatics"/>
        </authorList>
    </citation>
    <scope>NUCLEOTIDE SEQUENCE [LARGE SCALE GENOMIC DNA]</scope>
    <source>
        <strain evidence="13 14">2789STDY5834880</strain>
    </source>
</reference>
<keyword evidence="7" id="KW-0804">Transcription</keyword>
<keyword evidence="3 8" id="KW-0597">Phosphoprotein</keyword>
<dbReference type="InterPro" id="IPR004358">
    <property type="entry name" value="Sig_transdc_His_kin-like_C"/>
</dbReference>
<dbReference type="InterPro" id="IPR005467">
    <property type="entry name" value="His_kinase_dom"/>
</dbReference>
<dbReference type="STRING" id="47678.ERS852494_00132"/>
<dbReference type="Gene3D" id="1.10.10.60">
    <property type="entry name" value="Homeodomain-like"/>
    <property type="match status" value="1"/>
</dbReference>
<dbReference type="CDD" id="cd00082">
    <property type="entry name" value="HisKA"/>
    <property type="match status" value="1"/>
</dbReference>
<dbReference type="PANTHER" id="PTHR43547">
    <property type="entry name" value="TWO-COMPONENT HISTIDINE KINASE"/>
    <property type="match status" value="1"/>
</dbReference>
<dbReference type="InterPro" id="IPR036890">
    <property type="entry name" value="HATPase_C_sf"/>
</dbReference>
<dbReference type="Gene3D" id="3.40.50.2300">
    <property type="match status" value="1"/>
</dbReference>
<dbReference type="PROSITE" id="PS01124">
    <property type="entry name" value="HTH_ARAC_FAMILY_2"/>
    <property type="match status" value="1"/>
</dbReference>
<protein>
    <recommendedName>
        <fullName evidence="2">histidine kinase</fullName>
        <ecNumber evidence="2">2.7.13.3</ecNumber>
    </recommendedName>
</protein>
<dbReference type="GO" id="GO:0000155">
    <property type="term" value="F:phosphorelay sensor kinase activity"/>
    <property type="evidence" value="ECO:0007669"/>
    <property type="project" value="InterPro"/>
</dbReference>
<organism evidence="13 14">
    <name type="scientific">Bacteroides caccae</name>
    <dbReference type="NCBI Taxonomy" id="47678"/>
    <lineage>
        <taxon>Bacteria</taxon>
        <taxon>Pseudomonadati</taxon>
        <taxon>Bacteroidota</taxon>
        <taxon>Bacteroidia</taxon>
        <taxon>Bacteroidales</taxon>
        <taxon>Bacteroidaceae</taxon>
        <taxon>Bacteroides</taxon>
    </lineage>
</organism>
<evidence type="ECO:0000259" key="11">
    <source>
        <dbReference type="PROSITE" id="PS50109"/>
    </source>
</evidence>
<dbReference type="Gene3D" id="3.30.565.10">
    <property type="entry name" value="Histidine kinase-like ATPase, C-terminal domain"/>
    <property type="match status" value="1"/>
</dbReference>
<evidence type="ECO:0000256" key="3">
    <source>
        <dbReference type="ARBA" id="ARBA00022553"/>
    </source>
</evidence>
<evidence type="ECO:0000313" key="13">
    <source>
        <dbReference type="EMBL" id="CUO53875.1"/>
    </source>
</evidence>
<dbReference type="EC" id="2.7.13.3" evidence="2"/>
<dbReference type="SUPFAM" id="SSF47384">
    <property type="entry name" value="Homodimeric domain of signal transducing histidine kinase"/>
    <property type="match status" value="1"/>
</dbReference>
<dbReference type="PRINTS" id="PR00344">
    <property type="entry name" value="BCTRLSENSOR"/>
</dbReference>
<dbReference type="SUPFAM" id="SSF101898">
    <property type="entry name" value="NHL repeat"/>
    <property type="match status" value="1"/>
</dbReference>
<evidence type="ECO:0000256" key="9">
    <source>
        <dbReference type="SAM" id="Phobius"/>
    </source>
</evidence>
<dbReference type="InterPro" id="IPR003594">
    <property type="entry name" value="HATPase_dom"/>
</dbReference>
<dbReference type="InterPro" id="IPR036097">
    <property type="entry name" value="HisK_dim/P_sf"/>
</dbReference>
<dbReference type="SUPFAM" id="SSF55874">
    <property type="entry name" value="ATPase domain of HSP90 chaperone/DNA topoisomerase II/histidine kinase"/>
    <property type="match status" value="1"/>
</dbReference>
<evidence type="ECO:0000313" key="14">
    <source>
        <dbReference type="Proteomes" id="UP000095657"/>
    </source>
</evidence>
<dbReference type="InterPro" id="IPR018060">
    <property type="entry name" value="HTH_AraC"/>
</dbReference>
<dbReference type="SMART" id="SM00388">
    <property type="entry name" value="HisKA"/>
    <property type="match status" value="1"/>
</dbReference>
<feature type="domain" description="HTH araC/xylS-type" evidence="10">
    <location>
        <begin position="1322"/>
        <end position="1421"/>
    </location>
</feature>
<sequence>MNSTIERQQVMKNTLLLKYLIISLISIVYMSILCPISISANESFKNIGIQNGLAHTDANCVAQDSTGLIWIGTNSGLQNFDGYQLQTIDYYPSNQKIYESHNRITALECSKNRLWVGSDSGLTCLDLNTHLYVPYTIAEGDPTIFNQRILRLSIDNANHHLWIRVENQLYVAKIEEATNTLYLLEWDNNSNLSTYWTQQKPVIYEGKAWITTDKALIQLAIINQKVHIKRRYQLEDLLRQKTEISSLYASEGYLYLRSSQGCFRLPFSDNDLNTSDLSYIDFHQTNPNIPNNTIDTFIVGKDGTLWCGYFGGIFEVRQPFTEHRTINQYLENNRNINFSRTRISSLFIDKFNNLWISTIDRGLYYRSLSSTPFNYLSNSKFQEIGFAKNEISSVTAQDNKTLWMIIAGGSVFYYNFTDKKLRPISLPITRGAADGLQTISLSNDQQRLYIGLVEGLIVYEIKTGKSYWLIGKQSKVLPHSISISRIKEDKWGRIWASSWGAGAYCISNPESSPSVTYYLGPHSQYSIISNLVTDLYIEDQALLLCTTNGLNKIWLDDNGAIRKISLYQANENIPRSMSSNYIACIDQQNDSVYWIGTIGGGVNKLTIHSQQNNDYSATCYTNNDGLTSNDSEIIYIDKKQNIWIGGKGITCIQAKTNRIYVYSSDDDLQNNSFKIGAGCKASDGTIYMGGTNGLCYFQPDNLEPLHSSTDTISLIFRDLYINNEQVIAQAKYDGQTTLPEIFNLTPHINLTYKQNNFIISFAALGHTLADQIVYRYRMTNYEKEWQMIPHSINKAYYSNLPYGNYKFELQVSTDRGFTWITPGREISFSISPPWWLTGWAKLLYVLIFLSISTIIVYQYHKEQKLKRENHIKELERINDEERYQSKMRFFMNVSHELKTPLTLIMLSAEKLMETGISQSVSAIWNNSKKMLALIAELIDIRKADLGINKLLLTHQNIAALVAQLFSEIKPWAEKKEIEIQYISEEDNLKMDFDWDKIGKLIINLLSNAIKYTPQKGSISIILKKAAFKDIEPLYQTRYQEGEIQTDEPVCVLIVRDTGVGISPESIRHIYERFFQVSNKTQAHLGTGIGLAIAKTMVLLHKGAIIVSSERMTGTEFIVALPINNLNISSESEQAPSSFDAKEFIDNQYLEYIPMDDNQPTSIREHSSNSSLPLLLIVEDNIEMQNALEERLRPYYQIHIANNGKEGLEKCKSLFPDIIISDVMMPEMDGIEMCKHIRNDLSIAYIPIILLTAKGNVEHQIEGYESGADLYIPKPFSIKLLTVNLKRLLKQKERYLKEELKITKETAGNIDSNEKHHKDLWETELHQLIKDNISNTDLSVDFICERLFISRSSLYNKMREYNHQPLADYIRNVRLTMAAELLLDPSYTINEVVMDVGMVNTSHFSKVFKTKYGMSPSEYKNKNASTKNRI</sequence>
<dbReference type="GO" id="GO:0003700">
    <property type="term" value="F:DNA-binding transcription factor activity"/>
    <property type="evidence" value="ECO:0007669"/>
    <property type="project" value="InterPro"/>
</dbReference>